<dbReference type="EMBL" id="WNJL01000011">
    <property type="protein sequence ID" value="NDU41538.1"/>
    <property type="molecule type" value="Genomic_DNA"/>
</dbReference>
<organism evidence="2">
    <name type="scientific">Acidithiobacillus ferrianus</name>
    <dbReference type="NCBI Taxonomy" id="2678518"/>
    <lineage>
        <taxon>Bacteria</taxon>
        <taxon>Pseudomonadati</taxon>
        <taxon>Pseudomonadota</taxon>
        <taxon>Acidithiobacillia</taxon>
        <taxon>Acidithiobacillales</taxon>
        <taxon>Acidithiobacillaceae</taxon>
        <taxon>Acidithiobacillus</taxon>
    </lineage>
</organism>
<reference evidence="2" key="1">
    <citation type="submission" date="2019-11" db="EMBL/GenBank/DDBJ databases">
        <title>Acidithiobacillus ferrianus sp. nov.: a facultatively anaerobic and extremely acidophilic chemolithoautotroph.</title>
        <authorList>
            <person name="Norris P.R."/>
            <person name="Falagan C."/>
            <person name="Moya-Beltran A."/>
            <person name="Castro M."/>
            <person name="Quatrini R."/>
            <person name="Johnson D.B."/>
        </authorList>
    </citation>
    <scope>NUCLEOTIDE SEQUENCE [LARGE SCALE GENOMIC DNA]</scope>
    <source>
        <strain evidence="2">MG</strain>
    </source>
</reference>
<protein>
    <submittedName>
        <fullName evidence="2">Uncharacterized protein</fullName>
    </submittedName>
</protein>
<accession>A0A845UIK8</accession>
<proteinExistence type="predicted"/>
<feature type="chain" id="PRO_5032615907" evidence="1">
    <location>
        <begin position="22"/>
        <end position="223"/>
    </location>
</feature>
<dbReference type="AlphaFoldDB" id="A0A845UIK8"/>
<evidence type="ECO:0000313" key="2">
    <source>
        <dbReference type="EMBL" id="NDU41538.1"/>
    </source>
</evidence>
<name>A0A845UIK8_9PROT</name>
<feature type="signal peptide" evidence="1">
    <location>
        <begin position="1"/>
        <end position="21"/>
    </location>
</feature>
<comment type="caution">
    <text evidence="2">The sequence shown here is derived from an EMBL/GenBank/DDBJ whole genome shotgun (WGS) entry which is preliminary data.</text>
</comment>
<sequence>MKLQSALCVAMILASPAVAFAADNDPLLPAPENAVMEPLASHLKINGVDMRAVQFHVGAEEERLRAHFVESCAKLRGSYTENQPRNEHIQGCITPPYSLTSQWHMEGDVAYGTLTSLRMDQKIEHDTLPGDLPLPANARVLQDVESSDGGIRGRVLHVHVDAPATIVHASLNRALQAQRWQPLPTVHNSGSVISMQKGRRRLDIVIGEDGTGKSRLVIVLDQR</sequence>
<dbReference type="RefSeq" id="WP_163096157.1">
    <property type="nucleotide sequence ID" value="NZ_CP127523.1"/>
</dbReference>
<keyword evidence="1" id="KW-0732">Signal</keyword>
<gene>
    <name evidence="2" type="ORF">GL267_02425</name>
</gene>
<evidence type="ECO:0000256" key="1">
    <source>
        <dbReference type="SAM" id="SignalP"/>
    </source>
</evidence>